<feature type="coiled-coil region" evidence="12">
    <location>
        <begin position="770"/>
        <end position="801"/>
    </location>
</feature>
<name>A0A210QQQ4_MIZYE</name>
<evidence type="ECO:0000256" key="10">
    <source>
        <dbReference type="ARBA" id="ARBA00049347"/>
    </source>
</evidence>
<feature type="transmembrane region" description="Helical" evidence="11">
    <location>
        <begin position="1088"/>
        <end position="1106"/>
    </location>
</feature>
<evidence type="ECO:0000256" key="3">
    <source>
        <dbReference type="ARBA" id="ARBA00022448"/>
    </source>
</evidence>
<sequence length="1395" mass="157736">MALLGRDNSEDLNYSEESQPLTSPGATEDDLNISHDDSDDIAQAPRFSHVVDIHGDQLRAQERQRKEVFNDDVEKMFELPKKFDISSLISGSPAVVSEQQSPEHVSTAQGETRLYREEDYTSHRRDSFPHIHHPLKALRSSRSCKSVRDDKPKKKKKKKKKKRKMHTVKSFPSRSATLSPSIPEVEVEEYEISPAGSSSSSMSSDDFDDYRVGDEIDSMLLVPAQHQSEASPKGQRTPQPSNDDFKVGFYIGDRATSPIHEVDKQKKDETTVKATSPNKIFYVGDYADEPQLSPPATLDRHQSDYGVSYEEPKHSVKFSIGAEDSIPTLKSDTSLESQGDGTNQPLHASSRSEPRIQKHRHKHHNHDPFKHEDLLLRRQIGSEVKMEDYLKHVPTETEEAILLQKADLDDMTSHRLENVRGIRRHKIAKHNAVASIVHIGKSDRGKKKPTFKRKKIDHSPHEVFVELDELYLGENDYEWREKARWIKFEEDVEEGAERWGKPHVASLSFHSLLELRRGLESGCLLLDLDASDLPTIVNSVIDTMIIHDQLRPENKGNVLRTLLLKHRHQGNKLSLIKSFSSASFGKSSSSNSIPMLERRDNKADKVNGKGMKFEAKDLQFVKVDVDNNMQTDGVHIGITTPESTQRNIRDITRRIPKGAEAITVLVGSVDYLDTPTMAFVRLAEGQILENLTEVPLPVRFLFILLGPEETSMDYHEVGRSISTLMSNQDFHDVAYRAESRGEILHAINQFLDESIVLPPGDWDQKTLLPIAEMNKKRARQRKRKKQKEEEKKALLKKVEAEKIPSDPLKRTGCIFGGLINDVRRRYPYYISDFTDALNVQCVAAFVFIFFACFAPCIAFGGLLEEKTGGYMGVTETVVSTSLCGIIFGLFAGQPLMIVGATGPVLVFEQSLYKFCKSNSIEFLTMRVWIGFWVMMISAIVVALESSFLVRYITRFTEEIFAILISLIFIFEVIKKLDKTFAYHPLLPLENYCKDFGCKAGNGSVLYNGSLYLYTNTSNANLTSDLVYSHPNSSDHHDDEDDEGHHKYTLPQPNTALMSSILTIGTFLVAHFLKIFRNSKFLGRSARRALGDFGIVISIILMVLLDYSMQDIYTQKLAISNTFEPTSPNKRGWFVHPLGTKKPIQAYIIFASFIPAFLIFILLFLETQITEMILNKKELKMRKGSGFHLDQLLMGMMTFVCALFGLPWMCAATVRTIAHTSALSVMSRTHAPGEKPKLVEVKEQRVTNILMNAMIGVSLTWGPLLQAIPLAVLFGVFLYLGVSSLSGVQMFKRMKLLFIPNKYHPSTSYVRRVKTIKMHLFTVVQVVLLVLLLIVKLSAAALAFPLFVILLIPLRLKLMGYVFTPSELEVLDKEEEDSDCDDEDDPDFYQQAHMPV</sequence>
<feature type="transmembrane region" description="Helical" evidence="11">
    <location>
        <begin position="1185"/>
        <end position="1205"/>
    </location>
</feature>
<evidence type="ECO:0000256" key="6">
    <source>
        <dbReference type="ARBA" id="ARBA00022692"/>
    </source>
</evidence>
<feature type="transmembrane region" description="Helical" evidence="11">
    <location>
        <begin position="1319"/>
        <end position="1351"/>
    </location>
</feature>
<comment type="similarity">
    <text evidence="2 11">Belongs to the anion exchanger (TC 2.A.31) family.</text>
</comment>
<keyword evidence="9 11" id="KW-0472">Membrane</keyword>
<dbReference type="NCBIfam" id="TIGR00834">
    <property type="entry name" value="ae"/>
    <property type="match status" value="1"/>
</dbReference>
<dbReference type="PANTHER" id="PTHR11453">
    <property type="entry name" value="ANION EXCHANGE PROTEIN"/>
    <property type="match status" value="1"/>
</dbReference>
<keyword evidence="4" id="KW-1003">Cell membrane</keyword>
<dbReference type="Gene3D" id="1.10.287.570">
    <property type="entry name" value="Helical hairpin bin"/>
    <property type="match status" value="1"/>
</dbReference>
<evidence type="ECO:0000256" key="5">
    <source>
        <dbReference type="ARBA" id="ARBA00022681"/>
    </source>
</evidence>
<evidence type="ECO:0000256" key="12">
    <source>
        <dbReference type="SAM" id="Coils"/>
    </source>
</evidence>
<dbReference type="InterPro" id="IPR016152">
    <property type="entry name" value="PTrfase/Anion_transptr"/>
</dbReference>
<keyword evidence="5" id="KW-0039">Anion exchange</keyword>
<evidence type="ECO:0000256" key="13">
    <source>
        <dbReference type="SAM" id="MobiDB-lite"/>
    </source>
</evidence>
<feature type="transmembrane region" description="Helical" evidence="11">
    <location>
        <begin position="1055"/>
        <end position="1076"/>
    </location>
</feature>
<evidence type="ECO:0000256" key="7">
    <source>
        <dbReference type="ARBA" id="ARBA00022989"/>
    </source>
</evidence>
<reference evidence="16 17" key="1">
    <citation type="journal article" date="2017" name="Nat. Ecol. Evol.">
        <title>Scallop genome provides insights into evolution of bilaterian karyotype and development.</title>
        <authorList>
            <person name="Wang S."/>
            <person name="Zhang J."/>
            <person name="Jiao W."/>
            <person name="Li J."/>
            <person name="Xun X."/>
            <person name="Sun Y."/>
            <person name="Guo X."/>
            <person name="Huan P."/>
            <person name="Dong B."/>
            <person name="Zhang L."/>
            <person name="Hu X."/>
            <person name="Sun X."/>
            <person name="Wang J."/>
            <person name="Zhao C."/>
            <person name="Wang Y."/>
            <person name="Wang D."/>
            <person name="Huang X."/>
            <person name="Wang R."/>
            <person name="Lv J."/>
            <person name="Li Y."/>
            <person name="Zhang Z."/>
            <person name="Liu B."/>
            <person name="Lu W."/>
            <person name="Hui Y."/>
            <person name="Liang J."/>
            <person name="Zhou Z."/>
            <person name="Hou R."/>
            <person name="Li X."/>
            <person name="Liu Y."/>
            <person name="Li H."/>
            <person name="Ning X."/>
            <person name="Lin Y."/>
            <person name="Zhao L."/>
            <person name="Xing Q."/>
            <person name="Dou J."/>
            <person name="Li Y."/>
            <person name="Mao J."/>
            <person name="Guo H."/>
            <person name="Dou H."/>
            <person name="Li T."/>
            <person name="Mu C."/>
            <person name="Jiang W."/>
            <person name="Fu Q."/>
            <person name="Fu X."/>
            <person name="Miao Y."/>
            <person name="Liu J."/>
            <person name="Yu Q."/>
            <person name="Li R."/>
            <person name="Liao H."/>
            <person name="Li X."/>
            <person name="Kong Y."/>
            <person name="Jiang Z."/>
            <person name="Chourrout D."/>
            <person name="Li R."/>
            <person name="Bao Z."/>
        </authorList>
    </citation>
    <scope>NUCLEOTIDE SEQUENCE [LARGE SCALE GENOMIC DNA]</scope>
    <source>
        <strain evidence="16 17">PY_sf001</strain>
    </source>
</reference>
<dbReference type="GO" id="GO:0051453">
    <property type="term" value="P:regulation of intracellular pH"/>
    <property type="evidence" value="ECO:0007669"/>
    <property type="project" value="TreeGrafter"/>
</dbReference>
<feature type="transmembrane region" description="Helical" evidence="11">
    <location>
        <begin position="1266"/>
        <end position="1287"/>
    </location>
</feature>
<feature type="compositionally biased region" description="Basic residues" evidence="13">
    <location>
        <begin position="153"/>
        <end position="167"/>
    </location>
</feature>
<feature type="compositionally biased region" description="Polar residues" evidence="13">
    <location>
        <begin position="170"/>
        <end position="180"/>
    </location>
</feature>
<feature type="transmembrane region" description="Helical" evidence="11">
    <location>
        <begin position="842"/>
        <end position="863"/>
    </location>
</feature>
<accession>A0A210QQQ4</accession>
<dbReference type="GO" id="GO:0005452">
    <property type="term" value="F:solute:inorganic anion antiporter activity"/>
    <property type="evidence" value="ECO:0007669"/>
    <property type="project" value="InterPro"/>
</dbReference>
<evidence type="ECO:0000256" key="2">
    <source>
        <dbReference type="ARBA" id="ARBA00010993"/>
    </source>
</evidence>
<feature type="compositionally biased region" description="Polar residues" evidence="13">
    <location>
        <begin position="97"/>
        <end position="110"/>
    </location>
</feature>
<dbReference type="InterPro" id="IPR003020">
    <property type="entry name" value="HCO3_transpt_euk"/>
</dbReference>
<feature type="region of interest" description="Disordered" evidence="13">
    <location>
        <begin position="329"/>
        <end position="366"/>
    </location>
</feature>
<dbReference type="InterPro" id="IPR013769">
    <property type="entry name" value="Band3_cytoplasmic_dom"/>
</dbReference>
<dbReference type="FunFam" id="3.40.930.10:FF:000020">
    <property type="entry name" value="Anion exchange protein"/>
    <property type="match status" value="1"/>
</dbReference>
<dbReference type="SUPFAM" id="SSF55804">
    <property type="entry name" value="Phoshotransferase/anion transport protein"/>
    <property type="match status" value="1"/>
</dbReference>
<feature type="transmembrane region" description="Helical" evidence="11">
    <location>
        <begin position="955"/>
        <end position="973"/>
    </location>
</feature>
<dbReference type="Pfam" id="PF07565">
    <property type="entry name" value="Band_3_cyto"/>
    <property type="match status" value="1"/>
</dbReference>
<feature type="transmembrane region" description="Helical" evidence="11">
    <location>
        <begin position="884"/>
        <end position="905"/>
    </location>
</feature>
<evidence type="ECO:0000256" key="4">
    <source>
        <dbReference type="ARBA" id="ARBA00022475"/>
    </source>
</evidence>
<dbReference type="InterPro" id="IPR011531">
    <property type="entry name" value="HCO3_transpt-like_TM_dom"/>
</dbReference>
<evidence type="ECO:0000256" key="9">
    <source>
        <dbReference type="ARBA" id="ARBA00023136"/>
    </source>
</evidence>
<organism evidence="16 17">
    <name type="scientific">Mizuhopecten yessoensis</name>
    <name type="common">Japanese scallop</name>
    <name type="synonym">Patinopecten yessoensis</name>
    <dbReference type="NCBI Taxonomy" id="6573"/>
    <lineage>
        <taxon>Eukaryota</taxon>
        <taxon>Metazoa</taxon>
        <taxon>Spiralia</taxon>
        <taxon>Lophotrochozoa</taxon>
        <taxon>Mollusca</taxon>
        <taxon>Bivalvia</taxon>
        <taxon>Autobranchia</taxon>
        <taxon>Pteriomorphia</taxon>
        <taxon>Pectinida</taxon>
        <taxon>Pectinoidea</taxon>
        <taxon>Pectinidae</taxon>
        <taxon>Mizuhopecten</taxon>
    </lineage>
</organism>
<feature type="compositionally biased region" description="Acidic residues" evidence="13">
    <location>
        <begin position="1373"/>
        <end position="1386"/>
    </location>
</feature>
<keyword evidence="17" id="KW-1185">Reference proteome</keyword>
<dbReference type="GO" id="GO:0008509">
    <property type="term" value="F:monoatomic anion transmembrane transporter activity"/>
    <property type="evidence" value="ECO:0007669"/>
    <property type="project" value="InterPro"/>
</dbReference>
<dbReference type="GO" id="GO:0005886">
    <property type="term" value="C:plasma membrane"/>
    <property type="evidence" value="ECO:0007669"/>
    <property type="project" value="UniProtKB-SubCell"/>
</dbReference>
<keyword evidence="8 11" id="KW-0406">Ion transport</keyword>
<feature type="region of interest" description="Disordered" evidence="13">
    <location>
        <begin position="92"/>
        <end position="248"/>
    </location>
</feature>
<evidence type="ECO:0000313" key="16">
    <source>
        <dbReference type="EMBL" id="OWF51077.1"/>
    </source>
</evidence>
<dbReference type="PANTHER" id="PTHR11453:SF47">
    <property type="entry name" value="ANION EXCHANGE PROTEIN"/>
    <property type="match status" value="1"/>
</dbReference>
<dbReference type="InterPro" id="IPR001717">
    <property type="entry name" value="Anion_exchange"/>
</dbReference>
<dbReference type="Pfam" id="PF00955">
    <property type="entry name" value="HCO3_cotransp"/>
    <property type="match status" value="1"/>
</dbReference>
<evidence type="ECO:0000256" key="11">
    <source>
        <dbReference type="RuleBase" id="RU362035"/>
    </source>
</evidence>
<feature type="domain" description="Band 3 cytoplasmic" evidence="15">
    <location>
        <begin position="461"/>
        <end position="763"/>
    </location>
</feature>
<dbReference type="EMBL" id="NEDP02002381">
    <property type="protein sequence ID" value="OWF51077.1"/>
    <property type="molecule type" value="Genomic_DNA"/>
</dbReference>
<feature type="compositionally biased region" description="Polar residues" evidence="13">
    <location>
        <begin position="225"/>
        <end position="242"/>
    </location>
</feature>
<dbReference type="PRINTS" id="PR01231">
    <property type="entry name" value="HCO3TRNSPORT"/>
</dbReference>
<dbReference type="PRINTS" id="PR00165">
    <property type="entry name" value="ANIONEXCHNGR"/>
</dbReference>
<comment type="subcellular location">
    <subcellularLocation>
        <location evidence="1">Cell membrane</location>
        <topology evidence="1">Multi-pass membrane protein</topology>
    </subcellularLocation>
    <subcellularLocation>
        <location evidence="11">Membrane</location>
        <topology evidence="11">Multi-pass membrane protein</topology>
    </subcellularLocation>
</comment>
<keyword evidence="12" id="KW-0175">Coiled coil</keyword>
<feature type="compositionally biased region" description="Polar residues" evidence="13">
    <location>
        <begin position="329"/>
        <end position="349"/>
    </location>
</feature>
<comment type="catalytic activity">
    <reaction evidence="10">
        <text>hydrogencarbonate(in) + chloride(out) = hydrogencarbonate(out) + chloride(in)</text>
        <dbReference type="Rhea" id="RHEA:72363"/>
        <dbReference type="ChEBI" id="CHEBI:17544"/>
        <dbReference type="ChEBI" id="CHEBI:17996"/>
    </reaction>
</comment>
<evidence type="ECO:0000256" key="1">
    <source>
        <dbReference type="ARBA" id="ARBA00004651"/>
    </source>
</evidence>
<evidence type="ECO:0000313" key="17">
    <source>
        <dbReference type="Proteomes" id="UP000242188"/>
    </source>
</evidence>
<keyword evidence="7 11" id="KW-1133">Transmembrane helix</keyword>
<proteinExistence type="inferred from homology"/>
<feature type="region of interest" description="Disordered" evidence="13">
    <location>
        <begin position="1373"/>
        <end position="1395"/>
    </location>
</feature>
<dbReference type="Proteomes" id="UP000242188">
    <property type="component" value="Unassembled WGS sequence"/>
</dbReference>
<feature type="domain" description="Bicarbonate transporter-like transmembrane" evidence="14">
    <location>
        <begin position="814"/>
        <end position="1374"/>
    </location>
</feature>
<comment type="caution">
    <text evidence="16">The sequence shown here is derived from an EMBL/GenBank/DDBJ whole genome shotgun (WGS) entry which is preliminary data.</text>
</comment>
<feature type="compositionally biased region" description="Basic and acidic residues" evidence="13">
    <location>
        <begin position="113"/>
        <end position="129"/>
    </location>
</feature>
<gene>
    <name evidence="16" type="ORF">KP79_PYT22893</name>
</gene>
<evidence type="ECO:0000259" key="15">
    <source>
        <dbReference type="Pfam" id="PF07565"/>
    </source>
</evidence>
<dbReference type="Gene3D" id="3.40.930.10">
    <property type="entry name" value="Mannitol-specific EII, Chain A"/>
    <property type="match status" value="1"/>
</dbReference>
<keyword evidence="3 11" id="KW-0813">Transport</keyword>
<evidence type="ECO:0000259" key="14">
    <source>
        <dbReference type="Pfam" id="PF00955"/>
    </source>
</evidence>
<feature type="compositionally biased region" description="Polar residues" evidence="13">
    <location>
        <begin position="11"/>
        <end position="25"/>
    </location>
</feature>
<protein>
    <recommendedName>
        <fullName evidence="11">Anion exchange protein</fullName>
    </recommendedName>
</protein>
<dbReference type="STRING" id="6573.A0A210QQQ4"/>
<dbReference type="FunFam" id="1.10.287.570:FF:000001">
    <property type="entry name" value="Anion exchange protein"/>
    <property type="match status" value="1"/>
</dbReference>
<feature type="region of interest" description="Disordered" evidence="13">
    <location>
        <begin position="1"/>
        <end position="39"/>
    </location>
</feature>
<evidence type="ECO:0000256" key="8">
    <source>
        <dbReference type="ARBA" id="ARBA00023065"/>
    </source>
</evidence>
<keyword evidence="6 11" id="KW-0812">Transmembrane</keyword>
<feature type="transmembrane region" description="Helical" evidence="11">
    <location>
        <begin position="925"/>
        <end position="943"/>
    </location>
</feature>
<dbReference type="OrthoDB" id="1735926at2759"/>
<dbReference type="GO" id="GO:0015701">
    <property type="term" value="P:bicarbonate transport"/>
    <property type="evidence" value="ECO:0007669"/>
    <property type="project" value="TreeGrafter"/>
</dbReference>
<feature type="transmembrane region" description="Helical" evidence="11">
    <location>
        <begin position="1143"/>
        <end position="1164"/>
    </location>
</feature>